<comment type="caution">
    <text evidence="1">The sequence shown here is derived from an EMBL/GenBank/DDBJ whole genome shotgun (WGS) entry which is preliminary data.</text>
</comment>
<name>A0A9P1NCM8_9PELO</name>
<protein>
    <recommendedName>
        <fullName evidence="3">F-box domain-containing protein</fullName>
    </recommendedName>
</protein>
<accession>A0A9P1NCM8</accession>
<proteinExistence type="predicted"/>
<keyword evidence="2" id="KW-1185">Reference proteome</keyword>
<dbReference type="EMBL" id="CANHGI010000006">
    <property type="protein sequence ID" value="CAI5456702.1"/>
    <property type="molecule type" value="Genomic_DNA"/>
</dbReference>
<reference evidence="1" key="1">
    <citation type="submission" date="2022-11" db="EMBL/GenBank/DDBJ databases">
        <authorList>
            <person name="Kikuchi T."/>
        </authorList>
    </citation>
    <scope>NUCLEOTIDE SEQUENCE</scope>
    <source>
        <strain evidence="1">PS1010</strain>
    </source>
</reference>
<organism evidence="1 2">
    <name type="scientific">Caenorhabditis angaria</name>
    <dbReference type="NCBI Taxonomy" id="860376"/>
    <lineage>
        <taxon>Eukaryota</taxon>
        <taxon>Metazoa</taxon>
        <taxon>Ecdysozoa</taxon>
        <taxon>Nematoda</taxon>
        <taxon>Chromadorea</taxon>
        <taxon>Rhabditida</taxon>
        <taxon>Rhabditina</taxon>
        <taxon>Rhabditomorpha</taxon>
        <taxon>Rhabditoidea</taxon>
        <taxon>Rhabditidae</taxon>
        <taxon>Peloderinae</taxon>
        <taxon>Caenorhabditis</taxon>
    </lineage>
</organism>
<dbReference type="AlphaFoldDB" id="A0A9P1NCM8"/>
<dbReference type="Proteomes" id="UP001152747">
    <property type="component" value="Unassembled WGS sequence"/>
</dbReference>
<evidence type="ECO:0008006" key="3">
    <source>
        <dbReference type="Google" id="ProtNLM"/>
    </source>
</evidence>
<evidence type="ECO:0000313" key="2">
    <source>
        <dbReference type="Proteomes" id="UP001152747"/>
    </source>
</evidence>
<gene>
    <name evidence="1" type="ORF">CAMP_LOCUS19339</name>
</gene>
<sequence length="328" mass="38766">MGRIRKVLNKIGKGFKKVKKPPPPTYDNLPMEIKMEIINMLGSEGRSNMSQVSRLSETLCKTSPYFLQYLNFRSSTSIPAIFVGHSMNHTDYRLNFEKNEMICSKSDEGKELWREKVGNSRKEANLNCCRQFEKLLHEHQNSIRSLHIRPYAAETFDIDVEKLPRLERLQITTDNGISYGKIFWKLTKPLDTLIINQGYNSRVDYRVLQYEQIYHAHNRIVFNKLRLKYENLIKLTAKNVEMELGRLTEKNIADWLKLYQNGEWKHSIIYYMIFVGERDFDCEKLWKLLGSSEKNFEKLLAIRNSTNRRKLMYLQFEGGYLRLKNLTG</sequence>
<evidence type="ECO:0000313" key="1">
    <source>
        <dbReference type="EMBL" id="CAI5456702.1"/>
    </source>
</evidence>